<protein>
    <submittedName>
        <fullName evidence="3">UDP-2,4-diacetamido-2,4, 6-trideoxy-beta-L-altropyranose hydrolase</fullName>
    </submittedName>
</protein>
<feature type="binding site" evidence="2">
    <location>
        <position position="254"/>
    </location>
    <ligand>
        <name>substrate</name>
    </ligand>
</feature>
<dbReference type="RefSeq" id="WP_272965035.1">
    <property type="nucleotide sequence ID" value="NZ_CALBIY010000025.1"/>
</dbReference>
<feature type="binding site" evidence="2">
    <location>
        <position position="154"/>
    </location>
    <ligand>
        <name>substrate</name>
    </ligand>
</feature>
<dbReference type="Gene3D" id="3.40.50.11190">
    <property type="match status" value="1"/>
</dbReference>
<feature type="active site" description="Proton acceptor" evidence="1">
    <location>
        <position position="18"/>
    </location>
</feature>
<dbReference type="SUPFAM" id="SSF53756">
    <property type="entry name" value="UDP-Glycosyltransferase/glycogen phosphorylase"/>
    <property type="match status" value="1"/>
</dbReference>
<evidence type="ECO:0000256" key="2">
    <source>
        <dbReference type="PIRSR" id="PIRSR620023-2"/>
    </source>
</evidence>
<reference evidence="3 4" key="1">
    <citation type="journal article" date="2018" name="Nat. Biotechnol.">
        <title>A standardized bacterial taxonomy based on genome phylogeny substantially revises the tree of life.</title>
        <authorList>
            <person name="Parks D.H."/>
            <person name="Chuvochina M."/>
            <person name="Waite D.W."/>
            <person name="Rinke C."/>
            <person name="Skarshewski A."/>
            <person name="Chaumeil P.A."/>
            <person name="Hugenholtz P."/>
        </authorList>
    </citation>
    <scope>NUCLEOTIDE SEQUENCE [LARGE SCALE GENOMIC DNA]</scope>
    <source>
        <strain evidence="3">UBA11621</strain>
    </source>
</reference>
<evidence type="ECO:0000256" key="1">
    <source>
        <dbReference type="PIRSR" id="PIRSR620023-1"/>
    </source>
</evidence>
<dbReference type="InterPro" id="IPR020023">
    <property type="entry name" value="PseG"/>
</dbReference>
<organism evidence="3 4">
    <name type="scientific">Alteromonas australica</name>
    <dbReference type="NCBI Taxonomy" id="589873"/>
    <lineage>
        <taxon>Bacteria</taxon>
        <taxon>Pseudomonadati</taxon>
        <taxon>Pseudomonadota</taxon>
        <taxon>Gammaproteobacteria</taxon>
        <taxon>Alteromonadales</taxon>
        <taxon>Alteromonadaceae</taxon>
        <taxon>Alteromonas/Salinimonas group</taxon>
        <taxon>Alteromonas</taxon>
    </lineage>
</organism>
<dbReference type="GO" id="GO:0016787">
    <property type="term" value="F:hydrolase activity"/>
    <property type="evidence" value="ECO:0007669"/>
    <property type="project" value="UniProtKB-KW"/>
</dbReference>
<comment type="caution">
    <text evidence="3">The sequence shown here is derived from an EMBL/GenBank/DDBJ whole genome shotgun (WGS) entry which is preliminary data.</text>
</comment>
<dbReference type="EMBL" id="DONK01000008">
    <property type="protein sequence ID" value="HBU49765.1"/>
    <property type="molecule type" value="Genomic_DNA"/>
</dbReference>
<dbReference type="Proteomes" id="UP000264779">
    <property type="component" value="Unassembled WGS sequence"/>
</dbReference>
<gene>
    <name evidence="3" type="primary">pseG</name>
    <name evidence="3" type="ORF">DEB45_00785</name>
</gene>
<dbReference type="Gene3D" id="3.40.50.2000">
    <property type="entry name" value="Glycogen Phosphorylase B"/>
    <property type="match status" value="1"/>
</dbReference>
<keyword evidence="3" id="KW-0378">Hydrolase</keyword>
<sequence>MSELLFVVEVSHSSGIGHLMRCLALAQAAEEYGLESVFFVPEYAYEICKARHDWVGRVIVAETNDETTIAQIRDSAAVQNAVALILDGYHFSEQFVSQMALLPLPLVLLDDIESVLCKYADVIVNAAGESAEHRYHALNPHAQLCLGSQYRLLRREFRQTPVLPIPQRRSLTVNFGGSDPKNLTLPVLKALSESLANTPIRVVTGPGFAHLDSLQHFIQQSAASIQHIHNCQNMAEVWVNSRLTVAAAGGSQFELAACQSPSVLVVVADNQLNATREASKQGWCDIWDARNGGDIPNLVNKVARLWNDAICLEQMHARAGQFSFVTGADTLIDSLKNSVR</sequence>
<dbReference type="NCBIfam" id="TIGR03590">
    <property type="entry name" value="PseG"/>
    <property type="match status" value="1"/>
</dbReference>
<proteinExistence type="predicted"/>
<dbReference type="AlphaFoldDB" id="A0A349TWK7"/>
<name>A0A349TWK7_9ALTE</name>
<accession>A0A349TWK7</accession>
<evidence type="ECO:0000313" key="3">
    <source>
        <dbReference type="EMBL" id="HBU49765.1"/>
    </source>
</evidence>
<evidence type="ECO:0000313" key="4">
    <source>
        <dbReference type="Proteomes" id="UP000264779"/>
    </source>
</evidence>